<protein>
    <submittedName>
        <fullName evidence="1">Uncharacterized protein</fullName>
    </submittedName>
</protein>
<keyword evidence="2" id="KW-1185">Reference proteome</keyword>
<dbReference type="Proteomes" id="UP001597262">
    <property type="component" value="Unassembled WGS sequence"/>
</dbReference>
<evidence type="ECO:0000313" key="1">
    <source>
        <dbReference type="EMBL" id="MFD1177521.1"/>
    </source>
</evidence>
<reference evidence="2" key="1">
    <citation type="journal article" date="2019" name="Int. J. Syst. Evol. Microbiol.">
        <title>The Global Catalogue of Microorganisms (GCM) 10K type strain sequencing project: providing services to taxonomists for standard genome sequencing and annotation.</title>
        <authorList>
            <consortium name="The Broad Institute Genomics Platform"/>
            <consortium name="The Broad Institute Genome Sequencing Center for Infectious Disease"/>
            <person name="Wu L."/>
            <person name="Ma J."/>
        </authorList>
    </citation>
    <scope>NUCLEOTIDE SEQUENCE [LARGE SCALE GENOMIC DNA]</scope>
    <source>
        <strain evidence="2">CCUG 59189</strain>
    </source>
</reference>
<accession>A0ABW3S066</accession>
<dbReference type="RefSeq" id="WP_379319971.1">
    <property type="nucleotide sequence ID" value="NZ_JBHTLM010000010.1"/>
</dbReference>
<gene>
    <name evidence="1" type="ORF">ACFQ3W_14600</name>
</gene>
<sequence length="57" mass="6681">MDEKDDKRLPNADVNSFRLIILFLDLHHNLEARFSKTRLLRLGQLCFFGTPLNPVIK</sequence>
<comment type="caution">
    <text evidence="1">The sequence shown here is derived from an EMBL/GenBank/DDBJ whole genome shotgun (WGS) entry which is preliminary data.</text>
</comment>
<proteinExistence type="predicted"/>
<evidence type="ECO:0000313" key="2">
    <source>
        <dbReference type="Proteomes" id="UP001597262"/>
    </source>
</evidence>
<name>A0ABW3S066_9BACL</name>
<organism evidence="1 2">
    <name type="scientific">Paenibacillus puldeungensis</name>
    <dbReference type="NCBI Taxonomy" id="696536"/>
    <lineage>
        <taxon>Bacteria</taxon>
        <taxon>Bacillati</taxon>
        <taxon>Bacillota</taxon>
        <taxon>Bacilli</taxon>
        <taxon>Bacillales</taxon>
        <taxon>Paenibacillaceae</taxon>
        <taxon>Paenibacillus</taxon>
    </lineage>
</organism>
<dbReference type="EMBL" id="JBHTLM010000010">
    <property type="protein sequence ID" value="MFD1177521.1"/>
    <property type="molecule type" value="Genomic_DNA"/>
</dbReference>